<feature type="signal peptide" evidence="2">
    <location>
        <begin position="1"/>
        <end position="23"/>
    </location>
</feature>
<evidence type="ECO:0000313" key="4">
    <source>
        <dbReference type="Proteomes" id="UP001337681"/>
    </source>
</evidence>
<evidence type="ECO:0008006" key="5">
    <source>
        <dbReference type="Google" id="ProtNLM"/>
    </source>
</evidence>
<dbReference type="Proteomes" id="UP001337681">
    <property type="component" value="Unassembled WGS sequence"/>
</dbReference>
<dbReference type="SUPFAM" id="SSF48452">
    <property type="entry name" value="TPR-like"/>
    <property type="match status" value="2"/>
</dbReference>
<name>A0ABU7GZY7_9SPHI</name>
<keyword evidence="1" id="KW-0802">TPR repeat</keyword>
<dbReference type="PANTHER" id="PTHR44216:SF3">
    <property type="entry name" value="PROTEIN O-MANNOSYL-TRANSFERASE TMTC2"/>
    <property type="match status" value="1"/>
</dbReference>
<evidence type="ECO:0000256" key="1">
    <source>
        <dbReference type="PROSITE-ProRule" id="PRU00339"/>
    </source>
</evidence>
<dbReference type="RefSeq" id="WP_330145543.1">
    <property type="nucleotide sequence ID" value="NZ_JAZDQU010000001.1"/>
</dbReference>
<evidence type="ECO:0000313" key="3">
    <source>
        <dbReference type="EMBL" id="MEE1884630.1"/>
    </source>
</evidence>
<sequence>MKMIKKAMTLGFGLMIMGSAAFAQSLADAKKAIDAEQYQKASGILKSLTASQPKKGENYFYLGNVYLKTDDIDSAKAVFTNGTVAEPKYALNYVGLGNVELLNKNASAAQAQFDKALSYGAKDYKTHLFIGKALISTPTPDFNNSLAYLEKADELDSKDLDEEVFIALGDYYALQKLNSNALKPYLRSISINPNNLRPIVQTGRMYTRAYNFADAENKLKQAIETDPNYGPAYRELAETQMEWSRSDVKRTKELQASALENYRKYLNLTDKSFDSRLRYAQFLVYVNDFQTLDEVATGLAADNTNPSKDLLIARLRGYAAYETEKFDQSIANLKVVFEKGKSEPGRIQPSDYAYYGKALMQTNQDSLAFINIKQAVALDSTLSDELVEIGKKFNTARRFDLAAEAYGIAAESNSASPSVLTNYFRAASSLVTHYRVLVAANKPADKALLAKADKYYDVVIKLAPDFESTYLSRAAVAKLMEENPTAPVGLAKPYYEKFVELVTVTKPESAQNHVKGLVEAYGYLAYLLMDTEPEKSIEYFNKVLSLEPDNKYAADNIKYLNSVQQQKKSPNK</sequence>
<proteinExistence type="predicted"/>
<keyword evidence="2" id="KW-0732">Signal</keyword>
<dbReference type="EMBL" id="JAZDQU010000001">
    <property type="protein sequence ID" value="MEE1884630.1"/>
    <property type="molecule type" value="Genomic_DNA"/>
</dbReference>
<dbReference type="InterPro" id="IPR052384">
    <property type="entry name" value="TMTC_O-mannosyltransferase"/>
</dbReference>
<dbReference type="Gene3D" id="1.25.40.10">
    <property type="entry name" value="Tetratricopeptide repeat domain"/>
    <property type="match status" value="2"/>
</dbReference>
<feature type="repeat" description="TPR" evidence="1">
    <location>
        <begin position="196"/>
        <end position="229"/>
    </location>
</feature>
<protein>
    <recommendedName>
        <fullName evidence="5">Tetratricopeptide repeat protein</fullName>
    </recommendedName>
</protein>
<dbReference type="PROSITE" id="PS50005">
    <property type="entry name" value="TPR"/>
    <property type="match status" value="3"/>
</dbReference>
<feature type="chain" id="PRO_5046787380" description="Tetratricopeptide repeat protein" evidence="2">
    <location>
        <begin position="24"/>
        <end position="572"/>
    </location>
</feature>
<dbReference type="InterPro" id="IPR011990">
    <property type="entry name" value="TPR-like_helical_dom_sf"/>
</dbReference>
<organism evidence="3 4">
    <name type="scientific">Pedobacter flavus</name>
    <dbReference type="NCBI Taxonomy" id="3113906"/>
    <lineage>
        <taxon>Bacteria</taxon>
        <taxon>Pseudomonadati</taxon>
        <taxon>Bacteroidota</taxon>
        <taxon>Sphingobacteriia</taxon>
        <taxon>Sphingobacteriales</taxon>
        <taxon>Sphingobacteriaceae</taxon>
        <taxon>Pedobacter</taxon>
    </lineage>
</organism>
<gene>
    <name evidence="3" type="ORF">VRU49_04260</name>
</gene>
<accession>A0ABU7GZY7</accession>
<dbReference type="SMART" id="SM00028">
    <property type="entry name" value="TPR"/>
    <property type="match status" value="7"/>
</dbReference>
<keyword evidence="4" id="KW-1185">Reference proteome</keyword>
<feature type="repeat" description="TPR" evidence="1">
    <location>
        <begin position="56"/>
        <end position="89"/>
    </location>
</feature>
<reference evidence="3 4" key="1">
    <citation type="submission" date="2024-01" db="EMBL/GenBank/DDBJ databases">
        <title>Pedobacter sp. nov., isolated from oil-contaminated soil.</title>
        <authorList>
            <person name="Le N.T.T."/>
        </authorList>
    </citation>
    <scope>NUCLEOTIDE SEQUENCE [LARGE SCALE GENOMIC DNA]</scope>
    <source>
        <strain evidence="3 4">VNH31</strain>
    </source>
</reference>
<dbReference type="InterPro" id="IPR019734">
    <property type="entry name" value="TPR_rpt"/>
</dbReference>
<evidence type="ECO:0000256" key="2">
    <source>
        <dbReference type="SAM" id="SignalP"/>
    </source>
</evidence>
<feature type="repeat" description="TPR" evidence="1">
    <location>
        <begin position="162"/>
        <end position="195"/>
    </location>
</feature>
<comment type="caution">
    <text evidence="3">The sequence shown here is derived from an EMBL/GenBank/DDBJ whole genome shotgun (WGS) entry which is preliminary data.</text>
</comment>
<dbReference type="PANTHER" id="PTHR44216">
    <property type="entry name" value="PROTEIN O-MANNOSYL-TRANSFERASE TMTC2"/>
    <property type="match status" value="1"/>
</dbReference>